<evidence type="ECO:0000313" key="4">
    <source>
        <dbReference type="Proteomes" id="UP000184501"/>
    </source>
</evidence>
<evidence type="ECO:0000313" key="3">
    <source>
        <dbReference type="EMBL" id="SHG21352.1"/>
    </source>
</evidence>
<sequence>MRYSHIDGVPTPVSRCVLGTSGIRGVEKHALLDAFFEAGGTCIDTARAYGGGASEEAVGAWIARARPERLVVLAKGAHPPHCTPEAVGVELTRTLEALGVECADVYLLHRDDTSVPVGEFVDALEREVAAGRVRVYGGSNWESERLAEATAYARARGGRGMVAVSNHFSLAEPVEPLYPGCVAVSARQREYLAAHNVALFPWSSQARGFFADVPRESLDPNVWRCWDTEENRARRERARQLAATLGVRAINVALAYVLHQPFPTFPIVGPQTVAELRLASRGVAVELDAAQVRWLETGR</sequence>
<dbReference type="InterPro" id="IPR050523">
    <property type="entry name" value="AKR_Detox_Biosynth"/>
</dbReference>
<feature type="domain" description="NADP-dependent oxidoreductase" evidence="2">
    <location>
        <begin position="27"/>
        <end position="293"/>
    </location>
</feature>
<reference evidence="3 4" key="1">
    <citation type="submission" date="2016-11" db="EMBL/GenBank/DDBJ databases">
        <authorList>
            <person name="Jaros S."/>
            <person name="Januszkiewicz K."/>
            <person name="Wedrychowicz H."/>
        </authorList>
    </citation>
    <scope>NUCLEOTIDE SEQUENCE [LARGE SCALE GENOMIC DNA]</scope>
    <source>
        <strain evidence="3 4">DSM 44523</strain>
    </source>
</reference>
<gene>
    <name evidence="3" type="ORF">SAMN05444320_10727</name>
</gene>
<accession>A0A1M5HZP6</accession>
<dbReference type="GO" id="GO:0005829">
    <property type="term" value="C:cytosol"/>
    <property type="evidence" value="ECO:0007669"/>
    <property type="project" value="TreeGrafter"/>
</dbReference>
<dbReference type="Gene3D" id="3.20.20.100">
    <property type="entry name" value="NADP-dependent oxidoreductase domain"/>
    <property type="match status" value="1"/>
</dbReference>
<dbReference type="OrthoDB" id="9815825at2"/>
<dbReference type="EMBL" id="FQVN01000007">
    <property type="protein sequence ID" value="SHG21352.1"/>
    <property type="molecule type" value="Genomic_DNA"/>
</dbReference>
<keyword evidence="1" id="KW-0560">Oxidoreductase</keyword>
<dbReference type="PANTHER" id="PTHR43364">
    <property type="entry name" value="NADH-SPECIFIC METHYLGLYOXAL REDUCTASE-RELATED"/>
    <property type="match status" value="1"/>
</dbReference>
<dbReference type="GO" id="GO:0016491">
    <property type="term" value="F:oxidoreductase activity"/>
    <property type="evidence" value="ECO:0007669"/>
    <property type="project" value="UniProtKB-KW"/>
</dbReference>
<dbReference type="AlphaFoldDB" id="A0A1M5HZP6"/>
<dbReference type="SUPFAM" id="SSF51430">
    <property type="entry name" value="NAD(P)-linked oxidoreductase"/>
    <property type="match status" value="1"/>
</dbReference>
<dbReference type="PANTHER" id="PTHR43364:SF4">
    <property type="entry name" value="NAD(P)-LINKED OXIDOREDUCTASE SUPERFAMILY PROTEIN"/>
    <property type="match status" value="1"/>
</dbReference>
<dbReference type="STRING" id="2017.SAMN05444320_10727"/>
<dbReference type="InterPro" id="IPR023210">
    <property type="entry name" value="NADP_OxRdtase_dom"/>
</dbReference>
<keyword evidence="4" id="KW-1185">Reference proteome</keyword>
<evidence type="ECO:0000259" key="2">
    <source>
        <dbReference type="Pfam" id="PF00248"/>
    </source>
</evidence>
<dbReference type="InterPro" id="IPR036812">
    <property type="entry name" value="NAD(P)_OxRdtase_dom_sf"/>
</dbReference>
<dbReference type="Proteomes" id="UP000184501">
    <property type="component" value="Unassembled WGS sequence"/>
</dbReference>
<dbReference type="Pfam" id="PF00248">
    <property type="entry name" value="Aldo_ket_red"/>
    <property type="match status" value="1"/>
</dbReference>
<proteinExistence type="predicted"/>
<evidence type="ECO:0000256" key="1">
    <source>
        <dbReference type="ARBA" id="ARBA00023002"/>
    </source>
</evidence>
<dbReference type="RefSeq" id="WP_159447767.1">
    <property type="nucleotide sequence ID" value="NZ_FQVN01000007.1"/>
</dbReference>
<protein>
    <submittedName>
        <fullName evidence="3">Predicted oxidoreductase</fullName>
    </submittedName>
</protein>
<dbReference type="CDD" id="cd19082">
    <property type="entry name" value="AKR_AKR10A1_2"/>
    <property type="match status" value="1"/>
</dbReference>
<organism evidence="3 4">
    <name type="scientific">Streptoalloteichus hindustanus</name>
    <dbReference type="NCBI Taxonomy" id="2017"/>
    <lineage>
        <taxon>Bacteria</taxon>
        <taxon>Bacillati</taxon>
        <taxon>Actinomycetota</taxon>
        <taxon>Actinomycetes</taxon>
        <taxon>Pseudonocardiales</taxon>
        <taxon>Pseudonocardiaceae</taxon>
        <taxon>Streptoalloteichus</taxon>
    </lineage>
</organism>
<name>A0A1M5HZP6_STRHI</name>